<reference evidence="13 14" key="1">
    <citation type="submission" date="2022-05" db="EMBL/GenBank/DDBJ databases">
        <authorList>
            <consortium name="Genoscope - CEA"/>
            <person name="William W."/>
        </authorList>
    </citation>
    <scope>NUCLEOTIDE SEQUENCE [LARGE SCALE GENOMIC DNA]</scope>
</reference>
<dbReference type="CDD" id="cd00637">
    <property type="entry name" value="7tm_classA_rhodopsin-like"/>
    <property type="match status" value="1"/>
</dbReference>
<keyword evidence="3 11" id="KW-0812">Transmembrane</keyword>
<accession>A0ABN8S3V0</accession>
<evidence type="ECO:0000256" key="11">
    <source>
        <dbReference type="SAM" id="Phobius"/>
    </source>
</evidence>
<dbReference type="Proteomes" id="UP001159405">
    <property type="component" value="Unassembled WGS sequence"/>
</dbReference>
<keyword evidence="6 11" id="KW-0472">Membrane</keyword>
<keyword evidence="8" id="KW-0325">Glycoprotein</keyword>
<feature type="region of interest" description="Disordered" evidence="10">
    <location>
        <begin position="249"/>
        <end position="271"/>
    </location>
</feature>
<evidence type="ECO:0000256" key="9">
    <source>
        <dbReference type="ARBA" id="ARBA00023224"/>
    </source>
</evidence>
<feature type="transmembrane region" description="Helical" evidence="11">
    <location>
        <begin position="177"/>
        <end position="205"/>
    </location>
</feature>
<evidence type="ECO:0000256" key="6">
    <source>
        <dbReference type="ARBA" id="ARBA00023136"/>
    </source>
</evidence>
<dbReference type="InterPro" id="IPR017452">
    <property type="entry name" value="GPCR_Rhodpsn_7TM"/>
</dbReference>
<feature type="domain" description="G-protein coupled receptors family 1 profile" evidence="12">
    <location>
        <begin position="14"/>
        <end position="271"/>
    </location>
</feature>
<evidence type="ECO:0000259" key="12">
    <source>
        <dbReference type="PROSITE" id="PS50262"/>
    </source>
</evidence>
<comment type="subcellular location">
    <subcellularLocation>
        <location evidence="1">Cell membrane</location>
        <topology evidence="1">Multi-pass membrane protein</topology>
    </subcellularLocation>
</comment>
<evidence type="ECO:0000256" key="4">
    <source>
        <dbReference type="ARBA" id="ARBA00022989"/>
    </source>
</evidence>
<evidence type="ECO:0000256" key="8">
    <source>
        <dbReference type="ARBA" id="ARBA00023180"/>
    </source>
</evidence>
<evidence type="ECO:0000256" key="10">
    <source>
        <dbReference type="SAM" id="MobiDB-lite"/>
    </source>
</evidence>
<keyword evidence="9" id="KW-0807">Transducer</keyword>
<keyword evidence="4 11" id="KW-1133">Transmembrane helix</keyword>
<sequence length="271" mass="30823">MSIHLIFTVAAVFGSYLVIRAFHKFHSLRTASNVILVSLSTADGLLAIPLIFGIVQMSLRLLNGSDAECSSGPLGKITFISSFFLISVIILHLALISVERLIAVKFALRYHTIVTNPRALIVALAMWFFAATVTITFATTLVANSGDIGRFRQAMDPHCKNPEDPLDHDLNPLMKGLLIFLVNVFASHPLGNHFVFIWLHLYRLLQTKEKYKRTKQHSRNGYRHQARNERRQYSCYCCSCPPSQYRPTDNHDRPSLFRRNSRTLRPKEKVN</sequence>
<keyword evidence="2" id="KW-1003">Cell membrane</keyword>
<proteinExistence type="predicted"/>
<evidence type="ECO:0000256" key="7">
    <source>
        <dbReference type="ARBA" id="ARBA00023170"/>
    </source>
</evidence>
<dbReference type="PRINTS" id="PR00237">
    <property type="entry name" value="GPCRRHODOPSN"/>
</dbReference>
<gene>
    <name evidence="13" type="ORF">PLOB_00033756</name>
</gene>
<keyword evidence="7" id="KW-0675">Receptor</keyword>
<dbReference type="PROSITE" id="PS50262">
    <property type="entry name" value="G_PROTEIN_RECEP_F1_2"/>
    <property type="match status" value="1"/>
</dbReference>
<dbReference type="PANTHER" id="PTHR24246:SF27">
    <property type="entry name" value="ADENOSINE RECEPTOR, ISOFORM A"/>
    <property type="match status" value="1"/>
</dbReference>
<dbReference type="Gene3D" id="1.20.1070.10">
    <property type="entry name" value="Rhodopsin 7-helix transmembrane proteins"/>
    <property type="match status" value="1"/>
</dbReference>
<feature type="transmembrane region" description="Helical" evidence="11">
    <location>
        <begin position="119"/>
        <end position="143"/>
    </location>
</feature>
<protein>
    <recommendedName>
        <fullName evidence="12">G-protein coupled receptors family 1 profile domain-containing protein</fullName>
    </recommendedName>
</protein>
<dbReference type="Pfam" id="PF00001">
    <property type="entry name" value="7tm_1"/>
    <property type="match status" value="1"/>
</dbReference>
<feature type="transmembrane region" description="Helical" evidence="11">
    <location>
        <begin position="77"/>
        <end position="98"/>
    </location>
</feature>
<feature type="transmembrane region" description="Helical" evidence="11">
    <location>
        <begin position="34"/>
        <end position="57"/>
    </location>
</feature>
<organism evidence="13 14">
    <name type="scientific">Porites lobata</name>
    <dbReference type="NCBI Taxonomy" id="104759"/>
    <lineage>
        <taxon>Eukaryota</taxon>
        <taxon>Metazoa</taxon>
        <taxon>Cnidaria</taxon>
        <taxon>Anthozoa</taxon>
        <taxon>Hexacorallia</taxon>
        <taxon>Scleractinia</taxon>
        <taxon>Fungiina</taxon>
        <taxon>Poritidae</taxon>
        <taxon>Porites</taxon>
    </lineage>
</organism>
<feature type="transmembrane region" description="Helical" evidence="11">
    <location>
        <begin position="6"/>
        <end position="22"/>
    </location>
</feature>
<name>A0ABN8S3V0_9CNID</name>
<evidence type="ECO:0000313" key="13">
    <source>
        <dbReference type="EMBL" id="CAH3185915.1"/>
    </source>
</evidence>
<comment type="caution">
    <text evidence="13">The sequence shown here is derived from an EMBL/GenBank/DDBJ whole genome shotgun (WGS) entry which is preliminary data.</text>
</comment>
<evidence type="ECO:0000313" key="14">
    <source>
        <dbReference type="Proteomes" id="UP001159405"/>
    </source>
</evidence>
<dbReference type="EMBL" id="CALNXK010000450">
    <property type="protein sequence ID" value="CAH3185915.1"/>
    <property type="molecule type" value="Genomic_DNA"/>
</dbReference>
<evidence type="ECO:0000256" key="1">
    <source>
        <dbReference type="ARBA" id="ARBA00004651"/>
    </source>
</evidence>
<evidence type="ECO:0000256" key="5">
    <source>
        <dbReference type="ARBA" id="ARBA00023040"/>
    </source>
</evidence>
<keyword evidence="14" id="KW-1185">Reference proteome</keyword>
<dbReference type="InterPro" id="IPR000276">
    <property type="entry name" value="GPCR_Rhodpsn"/>
</dbReference>
<dbReference type="SUPFAM" id="SSF81321">
    <property type="entry name" value="Family A G protein-coupled receptor-like"/>
    <property type="match status" value="1"/>
</dbReference>
<evidence type="ECO:0000256" key="2">
    <source>
        <dbReference type="ARBA" id="ARBA00022475"/>
    </source>
</evidence>
<evidence type="ECO:0000256" key="3">
    <source>
        <dbReference type="ARBA" id="ARBA00022692"/>
    </source>
</evidence>
<dbReference type="PANTHER" id="PTHR24246">
    <property type="entry name" value="OLFACTORY RECEPTOR AND ADENOSINE RECEPTOR"/>
    <property type="match status" value="1"/>
</dbReference>
<keyword evidence="5" id="KW-0297">G-protein coupled receptor</keyword>